<evidence type="ECO:0000313" key="3">
    <source>
        <dbReference type="Proteomes" id="UP000008076"/>
    </source>
</evidence>
<dbReference type="eggNOG" id="ENOG502RFZ6">
    <property type="taxonomic scope" value="Eukaryota"/>
</dbReference>
<feature type="domain" description="TLDc" evidence="1">
    <location>
        <begin position="14"/>
        <end position="127"/>
    </location>
</feature>
<name>B0EFA8_ENTDS</name>
<evidence type="ECO:0000259" key="1">
    <source>
        <dbReference type="Pfam" id="PF07534"/>
    </source>
</evidence>
<dbReference type="OrthoDB" id="28766at2759"/>
<dbReference type="RefSeq" id="XP_001736950.1">
    <property type="nucleotide sequence ID" value="XM_001736898.1"/>
</dbReference>
<dbReference type="KEGG" id="edi:EDI_253030"/>
<dbReference type="AlphaFoldDB" id="B0EFA8"/>
<evidence type="ECO:0000313" key="2">
    <source>
        <dbReference type="EMBL" id="EDR26838.1"/>
    </source>
</evidence>
<organism evidence="3">
    <name type="scientific">Entamoeba dispar (strain ATCC PRA-260 / SAW760)</name>
    <dbReference type="NCBI Taxonomy" id="370354"/>
    <lineage>
        <taxon>Eukaryota</taxon>
        <taxon>Amoebozoa</taxon>
        <taxon>Evosea</taxon>
        <taxon>Archamoebae</taxon>
        <taxon>Mastigamoebida</taxon>
        <taxon>Entamoebidae</taxon>
        <taxon>Entamoeba</taxon>
    </lineage>
</organism>
<accession>B0EFA8</accession>
<reference evidence="3" key="1">
    <citation type="submission" date="2007-12" db="EMBL/GenBank/DDBJ databases">
        <title>Annotation of Entamoeba dispar SAW760.</title>
        <authorList>
            <person name="Lorenzi H."/>
            <person name="Inman J."/>
            <person name="Schobel S."/>
            <person name="Amedeo P."/>
            <person name="Caler E."/>
        </authorList>
    </citation>
    <scope>NUCLEOTIDE SEQUENCE [LARGE SCALE GENOMIC DNA]</scope>
    <source>
        <strain evidence="3">ATCC PRA-260 / SAW760</strain>
    </source>
</reference>
<gene>
    <name evidence="2" type="ORF">EDI_253030</name>
</gene>
<dbReference type="EMBL" id="DS549025">
    <property type="protein sequence ID" value="EDR26838.1"/>
    <property type="molecule type" value="Genomic_DNA"/>
</dbReference>
<dbReference type="OMA" id="WIELNNY"/>
<keyword evidence="3" id="KW-1185">Reference proteome</keyword>
<dbReference type="VEuPathDB" id="AmoebaDB:EDI_253030"/>
<sequence length="181" mass="21246">MQFVEQYKDQLIQWIELNNYKQIYNSFTDGYTTKSVNEHITGHEHVMLIIETTNGFVFGSYNGKRIPLKTEAKIIPTGYFVECDEDYFLFSLKNPTNKAPLLWNSHTHSKSLSIHPDQPRDHCIIGTVCGYWLYEDRAFISDWFHSNYQTLDGLLPDNKIFTGNCYPQTFQVKQLIGLEWF</sequence>
<protein>
    <recommendedName>
        <fullName evidence="1">TLDc domain-containing protein</fullName>
    </recommendedName>
</protein>
<dbReference type="GeneID" id="5881965"/>
<dbReference type="InterPro" id="IPR006571">
    <property type="entry name" value="TLDc_dom"/>
</dbReference>
<dbReference type="Proteomes" id="UP000008076">
    <property type="component" value="Unassembled WGS sequence"/>
</dbReference>
<dbReference type="Pfam" id="PF07534">
    <property type="entry name" value="TLD"/>
    <property type="match status" value="1"/>
</dbReference>
<proteinExistence type="predicted"/>